<sequence length="299" mass="32799">MKHIVSVSLGASSRDHSVTVDLLGEQVLIERIGTDGNRRRAMQEIVRLDGEVDAFGMGGIDRYIRVGNKRYTFREAEKIATCARITPIFDGSGLKNSLERHVVRQLADHPLLSLRGKKVLLVSGVDRFGMAAELVAVGCEVTFGDLMFGLGLPVRIRSLAGLARVARVIAPLITRLPIRFLYPTGDKQAEIVERYAEEYRAADVIAGDFHFIRRHLPAELQGQTVLTNTVTAADLDLLRTRGAGALVTTTPGLSGRSFGTNVMEALLVALAGQRTELSAEAYLRGLADLRFEPRIEFFN</sequence>
<name>A0ABT3XB82_9BACL</name>
<reference evidence="1 2" key="1">
    <citation type="submission" date="2022-11" db="EMBL/GenBank/DDBJ databases">
        <title>Study of microbial diversity in lake waters.</title>
        <authorList>
            <person name="Zhang J."/>
        </authorList>
    </citation>
    <scope>NUCLEOTIDE SEQUENCE [LARGE SCALE GENOMIC DNA]</scope>
    <source>
        <strain evidence="1 2">DT12</strain>
    </source>
</reference>
<dbReference type="Proteomes" id="UP001208017">
    <property type="component" value="Unassembled WGS sequence"/>
</dbReference>
<dbReference type="RefSeq" id="WP_267153257.1">
    <property type="nucleotide sequence ID" value="NZ_JAPMLT010000014.1"/>
</dbReference>
<organism evidence="1 2">
    <name type="scientific">Tumebacillus lacus</name>
    <dbReference type="NCBI Taxonomy" id="2995335"/>
    <lineage>
        <taxon>Bacteria</taxon>
        <taxon>Bacillati</taxon>
        <taxon>Bacillota</taxon>
        <taxon>Bacilli</taxon>
        <taxon>Bacillales</taxon>
        <taxon>Alicyclobacillaceae</taxon>
        <taxon>Tumebacillus</taxon>
    </lineage>
</organism>
<dbReference type="EMBL" id="JAPMLT010000014">
    <property type="protein sequence ID" value="MCX7572014.1"/>
    <property type="molecule type" value="Genomic_DNA"/>
</dbReference>
<evidence type="ECO:0000313" key="1">
    <source>
        <dbReference type="EMBL" id="MCX7572014.1"/>
    </source>
</evidence>
<accession>A0ABT3XB82</accession>
<comment type="caution">
    <text evidence="1">The sequence shown here is derived from an EMBL/GenBank/DDBJ whole genome shotgun (WGS) entry which is preliminary data.</text>
</comment>
<proteinExistence type="predicted"/>
<keyword evidence="2" id="KW-1185">Reference proteome</keyword>
<gene>
    <name evidence="1" type="ORF">OS242_18915</name>
</gene>
<protein>
    <submittedName>
        <fullName evidence="1">Quinate 5-dehydrogenase</fullName>
    </submittedName>
</protein>
<evidence type="ECO:0000313" key="2">
    <source>
        <dbReference type="Proteomes" id="UP001208017"/>
    </source>
</evidence>